<dbReference type="RefSeq" id="WP_167884437.1">
    <property type="nucleotide sequence ID" value="NZ_RQHV01000053.1"/>
</dbReference>
<comment type="caution">
    <text evidence="2">The sequence shown here is derived from an EMBL/GenBank/DDBJ whole genome shotgun (WGS) entry which is preliminary data.</text>
</comment>
<keyword evidence="3" id="KW-1185">Reference proteome</keyword>
<feature type="transmembrane region" description="Helical" evidence="1">
    <location>
        <begin position="56"/>
        <end position="78"/>
    </location>
</feature>
<accession>A0A4R9LLX3</accession>
<keyword evidence="1" id="KW-0812">Transmembrane</keyword>
<name>A0A4R9LLX3_9LEPT</name>
<proteinExistence type="predicted"/>
<reference evidence="2" key="1">
    <citation type="journal article" date="2019" name="PLoS Negl. Trop. Dis.">
        <title>Revisiting the worldwide diversity of Leptospira species in the environment.</title>
        <authorList>
            <person name="Vincent A.T."/>
            <person name="Schiettekatte O."/>
            <person name="Bourhy P."/>
            <person name="Veyrier F.J."/>
            <person name="Picardeau M."/>
        </authorList>
    </citation>
    <scope>NUCLEOTIDE SEQUENCE [LARGE SCALE GENOMIC DNA]</scope>
    <source>
        <strain evidence="2">201400974</strain>
    </source>
</reference>
<evidence type="ECO:0000313" key="2">
    <source>
        <dbReference type="EMBL" id="TGN09119.1"/>
    </source>
</evidence>
<sequence>MEFLSHMILVLIHILLLACLCFYIIFVEKKKEPLASQGFFPTLSESPKHLKTPTHFILFFSFLLFLFLPLTTGLSLYLKTDANVLVVIFFIIWAYNWSKYVFLRE</sequence>
<evidence type="ECO:0000256" key="1">
    <source>
        <dbReference type="SAM" id="Phobius"/>
    </source>
</evidence>
<dbReference type="AlphaFoldDB" id="A0A4R9LLX3"/>
<dbReference type="Proteomes" id="UP000298264">
    <property type="component" value="Unassembled WGS sequence"/>
</dbReference>
<evidence type="ECO:0000313" key="3">
    <source>
        <dbReference type="Proteomes" id="UP000298264"/>
    </source>
</evidence>
<dbReference type="EMBL" id="RQHV01000053">
    <property type="protein sequence ID" value="TGN09119.1"/>
    <property type="molecule type" value="Genomic_DNA"/>
</dbReference>
<protein>
    <submittedName>
        <fullName evidence="2">Uncharacterized protein</fullName>
    </submittedName>
</protein>
<keyword evidence="1" id="KW-1133">Transmembrane helix</keyword>
<organism evidence="2 3">
    <name type="scientific">Leptospira ilyithenensis</name>
    <dbReference type="NCBI Taxonomy" id="2484901"/>
    <lineage>
        <taxon>Bacteria</taxon>
        <taxon>Pseudomonadati</taxon>
        <taxon>Spirochaetota</taxon>
        <taxon>Spirochaetia</taxon>
        <taxon>Leptospirales</taxon>
        <taxon>Leptospiraceae</taxon>
        <taxon>Leptospira</taxon>
    </lineage>
</organism>
<keyword evidence="1" id="KW-0472">Membrane</keyword>
<gene>
    <name evidence="2" type="ORF">EHS11_12850</name>
</gene>
<feature type="transmembrane region" description="Helical" evidence="1">
    <location>
        <begin position="84"/>
        <end position="103"/>
    </location>
</feature>
<dbReference type="NCBIfam" id="NF047665">
    <property type="entry name" value="LIC10362_fam"/>
    <property type="match status" value="1"/>
</dbReference>
<feature type="transmembrane region" description="Helical" evidence="1">
    <location>
        <begin position="6"/>
        <end position="26"/>
    </location>
</feature>